<proteinExistence type="predicted"/>
<reference evidence="1 2" key="1">
    <citation type="submission" date="2019-12" db="EMBL/GenBank/DDBJ databases">
        <title>Whole genome shotgun sequence of Streptomyces tubercidicus NBRC 13090.</title>
        <authorList>
            <person name="Ichikawa N."/>
            <person name="Kimura A."/>
            <person name="Kitahashi Y."/>
            <person name="Komaki H."/>
            <person name="Tamura T."/>
        </authorList>
    </citation>
    <scope>NUCLEOTIDE SEQUENCE [LARGE SCALE GENOMIC DNA]</scope>
    <source>
        <strain evidence="1 2">NBRC 13090</strain>
    </source>
</reference>
<gene>
    <name evidence="1" type="ORF">Stube_27720</name>
</gene>
<evidence type="ECO:0000313" key="1">
    <source>
        <dbReference type="EMBL" id="GFE38099.1"/>
    </source>
</evidence>
<accession>A0A640UQU7</accession>
<name>A0A640UQU7_9ACTN</name>
<comment type="caution">
    <text evidence="1">The sequence shown here is derived from an EMBL/GenBank/DDBJ whole genome shotgun (WGS) entry which is preliminary data.</text>
</comment>
<dbReference type="EMBL" id="BLIR01000001">
    <property type="protein sequence ID" value="GFE38099.1"/>
    <property type="molecule type" value="Genomic_DNA"/>
</dbReference>
<organism evidence="1 2">
    <name type="scientific">Streptomyces tubercidicus</name>
    <dbReference type="NCBI Taxonomy" id="47759"/>
    <lineage>
        <taxon>Bacteria</taxon>
        <taxon>Bacillati</taxon>
        <taxon>Actinomycetota</taxon>
        <taxon>Actinomycetes</taxon>
        <taxon>Kitasatosporales</taxon>
        <taxon>Streptomycetaceae</taxon>
        <taxon>Streptomyces</taxon>
    </lineage>
</organism>
<evidence type="ECO:0000313" key="2">
    <source>
        <dbReference type="Proteomes" id="UP000431826"/>
    </source>
</evidence>
<sequence>MRLSLVGGPGADPVRWLTHGGEDSWGVTNSSRRGWLSPKELLRARGRPWATAEDQVKVAASAGHVEVAFSLSKWPLAPVISGAGR</sequence>
<protein>
    <submittedName>
        <fullName evidence="1">Uncharacterized protein</fullName>
    </submittedName>
</protein>
<keyword evidence="2" id="KW-1185">Reference proteome</keyword>
<dbReference type="AlphaFoldDB" id="A0A640UQU7"/>
<dbReference type="Proteomes" id="UP000431826">
    <property type="component" value="Unassembled WGS sequence"/>
</dbReference>